<reference evidence="9 10" key="1">
    <citation type="submission" date="2013-04" db="EMBL/GenBank/DDBJ databases">
        <authorList>
            <person name="Kuznetsov B."/>
            <person name="Ivanovsky R."/>
        </authorList>
    </citation>
    <scope>NUCLEOTIDE SEQUENCE [LARGE SCALE GENOMIC DNA]</scope>
    <source>
        <strain evidence="9 10">MGU-K5</strain>
    </source>
</reference>
<dbReference type="CDD" id="cd06225">
    <property type="entry name" value="HAMP"/>
    <property type="match status" value="1"/>
</dbReference>
<evidence type="ECO:0000256" key="4">
    <source>
        <dbReference type="SAM" id="Coils"/>
    </source>
</evidence>
<protein>
    <submittedName>
        <fullName evidence="9">Methyl-accepting chemotaxis protein</fullName>
    </submittedName>
</protein>
<evidence type="ECO:0000256" key="1">
    <source>
        <dbReference type="ARBA" id="ARBA00022500"/>
    </source>
</evidence>
<keyword evidence="6" id="KW-0812">Transmembrane</keyword>
<dbReference type="Proteomes" id="UP000015350">
    <property type="component" value="Unassembled WGS sequence"/>
</dbReference>
<dbReference type="GO" id="GO:0007165">
    <property type="term" value="P:signal transduction"/>
    <property type="evidence" value="ECO:0007669"/>
    <property type="project" value="UniProtKB-KW"/>
</dbReference>
<feature type="non-terminal residue" evidence="9">
    <location>
        <position position="729"/>
    </location>
</feature>
<evidence type="ECO:0000256" key="6">
    <source>
        <dbReference type="SAM" id="Phobius"/>
    </source>
</evidence>
<comment type="caution">
    <text evidence="9">The sequence shown here is derived from an EMBL/GenBank/DDBJ whole genome shotgun (WGS) entry which is preliminary data.</text>
</comment>
<gene>
    <name evidence="9" type="ORF">K678_17496</name>
</gene>
<evidence type="ECO:0000259" key="8">
    <source>
        <dbReference type="PROSITE" id="PS50885"/>
    </source>
</evidence>
<dbReference type="GO" id="GO:0006935">
    <property type="term" value="P:chemotaxis"/>
    <property type="evidence" value="ECO:0007669"/>
    <property type="project" value="UniProtKB-KW"/>
</dbReference>
<keyword evidence="4" id="KW-0175">Coiled coil</keyword>
<evidence type="ECO:0000256" key="3">
    <source>
        <dbReference type="PROSITE-ProRule" id="PRU00284"/>
    </source>
</evidence>
<name>S9S7V2_MAGFU</name>
<dbReference type="GO" id="GO:0005886">
    <property type="term" value="C:plasma membrane"/>
    <property type="evidence" value="ECO:0007669"/>
    <property type="project" value="TreeGrafter"/>
</dbReference>
<organism evidence="9 10">
    <name type="scientific">Magnetospirillum fulvum MGU-K5</name>
    <dbReference type="NCBI Taxonomy" id="1316936"/>
    <lineage>
        <taxon>Bacteria</taxon>
        <taxon>Pseudomonadati</taxon>
        <taxon>Pseudomonadota</taxon>
        <taxon>Alphaproteobacteria</taxon>
        <taxon>Rhodospirillales</taxon>
        <taxon>Rhodospirillaceae</taxon>
        <taxon>Magnetospirillum</taxon>
    </lineage>
</organism>
<dbReference type="InterPro" id="IPR051310">
    <property type="entry name" value="MCP_chemotaxis"/>
</dbReference>
<keyword evidence="6" id="KW-0472">Membrane</keyword>
<dbReference type="PROSITE" id="PS50111">
    <property type="entry name" value="CHEMOTAXIS_TRANSDUC_2"/>
    <property type="match status" value="1"/>
</dbReference>
<dbReference type="InterPro" id="IPR003660">
    <property type="entry name" value="HAMP_dom"/>
</dbReference>
<feature type="domain" description="HAMP" evidence="8">
    <location>
        <begin position="348"/>
        <end position="400"/>
    </location>
</feature>
<dbReference type="PANTHER" id="PTHR43531">
    <property type="entry name" value="PROTEIN ICFG"/>
    <property type="match status" value="1"/>
</dbReference>
<dbReference type="PRINTS" id="PR00260">
    <property type="entry name" value="CHEMTRNSDUCR"/>
</dbReference>
<dbReference type="PROSITE" id="PS50885">
    <property type="entry name" value="HAMP"/>
    <property type="match status" value="1"/>
</dbReference>
<feature type="domain" description="Methyl-accepting transducer" evidence="7">
    <location>
        <begin position="444"/>
        <end position="659"/>
    </location>
</feature>
<dbReference type="Pfam" id="PF00015">
    <property type="entry name" value="MCPsignal"/>
    <property type="match status" value="1"/>
</dbReference>
<feature type="coiled-coil region" evidence="4">
    <location>
        <begin position="630"/>
        <end position="668"/>
    </location>
</feature>
<evidence type="ECO:0000259" key="7">
    <source>
        <dbReference type="PROSITE" id="PS50111"/>
    </source>
</evidence>
<feature type="non-terminal residue" evidence="9">
    <location>
        <position position="1"/>
    </location>
</feature>
<dbReference type="AlphaFoldDB" id="S9S7V2"/>
<feature type="transmembrane region" description="Helical" evidence="6">
    <location>
        <begin position="328"/>
        <end position="348"/>
    </location>
</feature>
<dbReference type="Pfam" id="PF12729">
    <property type="entry name" value="4HB_MCP_1"/>
    <property type="match status" value="1"/>
</dbReference>
<evidence type="ECO:0000256" key="5">
    <source>
        <dbReference type="SAM" id="MobiDB-lite"/>
    </source>
</evidence>
<keyword evidence="1" id="KW-0145">Chemotaxis</keyword>
<dbReference type="EMBL" id="AQPH01000146">
    <property type="protein sequence ID" value="EPY00163.1"/>
    <property type="molecule type" value="Genomic_DNA"/>
</dbReference>
<dbReference type="SMART" id="SM00283">
    <property type="entry name" value="MA"/>
    <property type="match status" value="1"/>
</dbReference>
<dbReference type="eggNOG" id="COG0840">
    <property type="taxonomic scope" value="Bacteria"/>
</dbReference>
<feature type="compositionally biased region" description="Basic residues" evidence="5">
    <location>
        <begin position="682"/>
        <end position="696"/>
    </location>
</feature>
<evidence type="ECO:0000256" key="2">
    <source>
        <dbReference type="ARBA" id="ARBA00029447"/>
    </source>
</evidence>
<dbReference type="Gene3D" id="6.10.340.10">
    <property type="match status" value="1"/>
</dbReference>
<keyword evidence="6" id="KW-1133">Transmembrane helix</keyword>
<keyword evidence="3" id="KW-0807">Transducer</keyword>
<evidence type="ECO:0000313" key="9">
    <source>
        <dbReference type="EMBL" id="EPY00163.1"/>
    </source>
</evidence>
<dbReference type="GO" id="GO:0004888">
    <property type="term" value="F:transmembrane signaling receptor activity"/>
    <property type="evidence" value="ECO:0007669"/>
    <property type="project" value="InterPro"/>
</dbReference>
<dbReference type="Pfam" id="PF00672">
    <property type="entry name" value="HAMP"/>
    <property type="match status" value="1"/>
</dbReference>
<dbReference type="InterPro" id="IPR024478">
    <property type="entry name" value="HlyB_4HB_MCP"/>
</dbReference>
<evidence type="ECO:0000313" key="10">
    <source>
        <dbReference type="Proteomes" id="UP000015350"/>
    </source>
</evidence>
<dbReference type="SUPFAM" id="SSF58104">
    <property type="entry name" value="Methyl-accepting chemotaxis protein (MCP) signaling domain"/>
    <property type="match status" value="1"/>
</dbReference>
<comment type="similarity">
    <text evidence="2">Belongs to the methyl-accepting chemotaxis (MCP) protein family.</text>
</comment>
<sequence>KDHPKGVWVMRISVKVKLAAAFGVVILLLVVAAVSALNGLTELNNSVNALVNGPVKRQYLIQQINLSALELMRQEKNLILAGTEEDWTRVSNNIDQARENLKKYGDDYFAIASEEGKKRFTVFRENLDKYYTVQNKIRDLAKIRSNDKGSAIAGGEGRKAMEALIDSFAPLLNRVENSSQPNAEQLRIAYQIRRITTELRAAQGSLRQSFMTSDDKETEADLGYARDQTALAHKLFDSLRRSVNEEDRRVLDIANEKFATWDSLSAKMVELSLINSDAKAQALTTGESRRIFIQLETGLSELVNLQVKFMEQAKVDSAQTYDSLRAQLLILVVASILIALGAALYIAISISRGLGKAVGLANAVALGDLGQTIEVNSNDEIKDLVNALNAMTANLRSTAHAAEQIAKGNLSIEAKRMSDKDTLGIALETMIEKLRAVVSDAMTAADNVAAGSQELSSASEQLSQGSTEQASAAEEASASMEEMAANIKQNAENATQTEKIARQSAKDAQVSGEAVTKTVAAMQTIAEKISIVQEIARQTDLLALNAAVEAARAGEHGKGFAVVASEVRKLAERSQGAAAEISSLSSDSVKVAREAGDMLSKLVPDIKKTAELVEEISAACREQDIGAEQINQAIQQLDKVTQQNSAASEEMAATSEELASQAEQLQDTISYFSIDGQDSTRGRRPQTARHTGHHGPARPAAKSRETAPPARPKFSTPSTGSKPRGVKLD</sequence>
<dbReference type="STRING" id="1316936.K678_17496"/>
<proteinExistence type="inferred from homology"/>
<accession>S9S7V2</accession>
<dbReference type="PANTHER" id="PTHR43531:SF11">
    <property type="entry name" value="METHYL-ACCEPTING CHEMOTAXIS PROTEIN 3"/>
    <property type="match status" value="1"/>
</dbReference>
<feature type="region of interest" description="Disordered" evidence="5">
    <location>
        <begin position="675"/>
        <end position="729"/>
    </location>
</feature>
<dbReference type="InterPro" id="IPR004090">
    <property type="entry name" value="Chemotax_Me-accpt_rcpt"/>
</dbReference>
<dbReference type="InterPro" id="IPR004089">
    <property type="entry name" value="MCPsignal_dom"/>
</dbReference>
<dbReference type="SMART" id="SM00304">
    <property type="entry name" value="HAMP"/>
    <property type="match status" value="1"/>
</dbReference>
<dbReference type="Gene3D" id="1.10.287.950">
    <property type="entry name" value="Methyl-accepting chemotaxis protein"/>
    <property type="match status" value="1"/>
</dbReference>
<feature type="region of interest" description="Disordered" evidence="5">
    <location>
        <begin position="455"/>
        <end position="480"/>
    </location>
</feature>